<feature type="domain" description="Phosphotyrosine protein phosphatase I" evidence="2">
    <location>
        <begin position="5"/>
        <end position="130"/>
    </location>
</feature>
<dbReference type="RefSeq" id="WP_204978674.1">
    <property type="nucleotide sequence ID" value="NZ_JBHTII010000001.1"/>
</dbReference>
<evidence type="ECO:0000313" key="4">
    <source>
        <dbReference type="Proteomes" id="UP001597055"/>
    </source>
</evidence>
<dbReference type="InterPro" id="IPR036196">
    <property type="entry name" value="Ptyr_pPase_sf"/>
</dbReference>
<organism evidence="3 4">
    <name type="scientific">Microbacterium insulae</name>
    <dbReference type="NCBI Taxonomy" id="483014"/>
    <lineage>
        <taxon>Bacteria</taxon>
        <taxon>Bacillati</taxon>
        <taxon>Actinomycetota</taxon>
        <taxon>Actinomycetes</taxon>
        <taxon>Micrococcales</taxon>
        <taxon>Microbacteriaceae</taxon>
        <taxon>Microbacterium</taxon>
    </lineage>
</organism>
<dbReference type="Gene3D" id="3.40.50.2300">
    <property type="match status" value="1"/>
</dbReference>
<dbReference type="Proteomes" id="UP001597055">
    <property type="component" value="Unassembled WGS sequence"/>
</dbReference>
<dbReference type="PANTHER" id="PTHR43428">
    <property type="entry name" value="ARSENATE REDUCTASE"/>
    <property type="match status" value="1"/>
</dbReference>
<dbReference type="EMBL" id="JBHTII010000001">
    <property type="protein sequence ID" value="MFD0790848.1"/>
    <property type="molecule type" value="Genomic_DNA"/>
</dbReference>
<comment type="caution">
    <text evidence="3">The sequence shown here is derived from an EMBL/GenBank/DDBJ whole genome shotgun (WGS) entry which is preliminary data.</text>
</comment>
<dbReference type="Pfam" id="PF01451">
    <property type="entry name" value="LMWPc"/>
    <property type="match status" value="1"/>
</dbReference>
<reference evidence="4" key="1">
    <citation type="journal article" date="2019" name="Int. J. Syst. Evol. Microbiol.">
        <title>The Global Catalogue of Microorganisms (GCM) 10K type strain sequencing project: providing services to taxonomists for standard genome sequencing and annotation.</title>
        <authorList>
            <consortium name="The Broad Institute Genomics Platform"/>
            <consortium name="The Broad Institute Genome Sequencing Center for Infectious Disease"/>
            <person name="Wu L."/>
            <person name="Ma J."/>
        </authorList>
    </citation>
    <scope>NUCLEOTIDE SEQUENCE [LARGE SCALE GENOMIC DNA]</scope>
    <source>
        <strain evidence="4">CCUG 54523</strain>
    </source>
</reference>
<keyword evidence="1" id="KW-0059">Arsenical resistance</keyword>
<proteinExistence type="predicted"/>
<sequence>MSAPRTILFICQHNAGRSQLGTHLLEVIAPGRFIAASGGLKPASEINPIVAEALHEVGADTTGARPRRVTAEDLATADVVVTMKPGLDLPGAVSGRRVEWQFPDPATWDLDGVRGMRDDVSAAVRELVGELEGERHKALRADDSDL</sequence>
<protein>
    <submittedName>
        <fullName evidence="3">Low molecular weight phosphatase family protein</fullName>
    </submittedName>
</protein>
<dbReference type="InterPro" id="IPR023485">
    <property type="entry name" value="Ptyr_pPase"/>
</dbReference>
<dbReference type="SMART" id="SM00226">
    <property type="entry name" value="LMWPc"/>
    <property type="match status" value="1"/>
</dbReference>
<gene>
    <name evidence="3" type="ORF">ACFQ0P_10575</name>
</gene>
<dbReference type="SUPFAM" id="SSF52788">
    <property type="entry name" value="Phosphotyrosine protein phosphatases I"/>
    <property type="match status" value="1"/>
</dbReference>
<keyword evidence="4" id="KW-1185">Reference proteome</keyword>
<evidence type="ECO:0000313" key="3">
    <source>
        <dbReference type="EMBL" id="MFD0790848.1"/>
    </source>
</evidence>
<accession>A0ABW3AIN8</accession>
<name>A0ABW3AIN8_9MICO</name>
<evidence type="ECO:0000259" key="2">
    <source>
        <dbReference type="SMART" id="SM00226"/>
    </source>
</evidence>
<dbReference type="PANTHER" id="PTHR43428:SF1">
    <property type="entry name" value="ARSENATE REDUCTASE"/>
    <property type="match status" value="1"/>
</dbReference>
<evidence type="ECO:0000256" key="1">
    <source>
        <dbReference type="ARBA" id="ARBA00022849"/>
    </source>
</evidence>